<gene>
    <name evidence="1" type="ORF">RHMOL_Rhmol08G0194600</name>
</gene>
<reference evidence="1" key="1">
    <citation type="submission" date="2022-02" db="EMBL/GenBank/DDBJ databases">
        <title>Plant Genome Project.</title>
        <authorList>
            <person name="Zhang R.-G."/>
        </authorList>
    </citation>
    <scope>NUCLEOTIDE SEQUENCE</scope>
    <source>
        <strain evidence="1">AT1</strain>
    </source>
</reference>
<proteinExistence type="predicted"/>
<organism evidence="1 2">
    <name type="scientific">Rhododendron molle</name>
    <name type="common">Chinese azalea</name>
    <name type="synonym">Azalea mollis</name>
    <dbReference type="NCBI Taxonomy" id="49168"/>
    <lineage>
        <taxon>Eukaryota</taxon>
        <taxon>Viridiplantae</taxon>
        <taxon>Streptophyta</taxon>
        <taxon>Embryophyta</taxon>
        <taxon>Tracheophyta</taxon>
        <taxon>Spermatophyta</taxon>
        <taxon>Magnoliopsida</taxon>
        <taxon>eudicotyledons</taxon>
        <taxon>Gunneridae</taxon>
        <taxon>Pentapetalae</taxon>
        <taxon>asterids</taxon>
        <taxon>Ericales</taxon>
        <taxon>Ericaceae</taxon>
        <taxon>Ericoideae</taxon>
        <taxon>Rhodoreae</taxon>
        <taxon>Rhododendron</taxon>
    </lineage>
</organism>
<evidence type="ECO:0000313" key="1">
    <source>
        <dbReference type="EMBL" id="KAI8543142.1"/>
    </source>
</evidence>
<comment type="caution">
    <text evidence="1">The sequence shown here is derived from an EMBL/GenBank/DDBJ whole genome shotgun (WGS) entry which is preliminary data.</text>
</comment>
<evidence type="ECO:0000313" key="2">
    <source>
        <dbReference type="Proteomes" id="UP001062846"/>
    </source>
</evidence>
<dbReference type="Proteomes" id="UP001062846">
    <property type="component" value="Chromosome 8"/>
</dbReference>
<keyword evidence="2" id="KW-1185">Reference proteome</keyword>
<sequence>MYEPQHFADLQENSSGCGEVLLSPSAHPTQSSLSNAAPSNVDRVLFNDLVEIVPLVQSLIDRKASSSFTRRGTMIYTKTPSRESLYRKISDAKGRNAAQSIPTKKRRDPTDKDQGRNSSNNQDECCDSFSIFSSRALQSDKDGDELIALREQVVDLQRKLLEKDELLKSAEISKTQFSSIHAKLEELKLQAAEKDSLIKSTQQQLSDTKVKLADKQAALEKLQWEAMTSNRKVELLQEDLDSMRGEISSFMLLVEGLAKNPLTISAEDYDVAPYYSRHLHQEDVWDEAEMQEMEEAREAYIAAVATTRQKQDEDSISAAASARIYLQSFVFRAHGRGSSEGGVLKGYSSSGGSALGFSAGFKGPGGARLGVTTEAVVVVVWVMFYGMLWVVGGDLTGISACRGLRLGYVAMMWRVTTLGAMEQWRSRGGTATMEQWSSGAKVVRLGMVEIKCFVIQFVLKMVDCGGLRCQRWGL</sequence>
<accession>A0ACC0MQ57</accession>
<dbReference type="EMBL" id="CM046395">
    <property type="protein sequence ID" value="KAI8543142.1"/>
    <property type="molecule type" value="Genomic_DNA"/>
</dbReference>
<protein>
    <submittedName>
        <fullName evidence="1">Uncharacterized protein</fullName>
    </submittedName>
</protein>
<name>A0ACC0MQ57_RHOML</name>